<gene>
    <name evidence="2" type="ORF">GIB67_018221</name>
</gene>
<protein>
    <submittedName>
        <fullName evidence="2">Uncharacterized protein</fullName>
    </submittedName>
</protein>
<dbReference type="AlphaFoldDB" id="A0A7J7NMC4"/>
<name>A0A7J7NMC4_9MAGN</name>
<evidence type="ECO:0000313" key="2">
    <source>
        <dbReference type="EMBL" id="KAF6168381.1"/>
    </source>
</evidence>
<keyword evidence="3" id="KW-1185">Reference proteome</keyword>
<organism evidence="2 3">
    <name type="scientific">Kingdonia uniflora</name>
    <dbReference type="NCBI Taxonomy" id="39325"/>
    <lineage>
        <taxon>Eukaryota</taxon>
        <taxon>Viridiplantae</taxon>
        <taxon>Streptophyta</taxon>
        <taxon>Embryophyta</taxon>
        <taxon>Tracheophyta</taxon>
        <taxon>Spermatophyta</taxon>
        <taxon>Magnoliopsida</taxon>
        <taxon>Ranunculales</taxon>
        <taxon>Circaeasteraceae</taxon>
        <taxon>Kingdonia</taxon>
    </lineage>
</organism>
<feature type="compositionally biased region" description="Polar residues" evidence="1">
    <location>
        <begin position="239"/>
        <end position="252"/>
    </location>
</feature>
<dbReference type="OrthoDB" id="1918at2759"/>
<dbReference type="EMBL" id="JACGCM010000697">
    <property type="protein sequence ID" value="KAF6168381.1"/>
    <property type="molecule type" value="Genomic_DNA"/>
</dbReference>
<dbReference type="InterPro" id="IPR014848">
    <property type="entry name" value="Rgp1"/>
</dbReference>
<sequence>MRRSSLTLKLYPSVNNEICRLSYPNCALLKLIGMLCYISDVDNTISSTDILRTDLPEIIPPTYKGTTIRYLYYARCALSGRWLVLENGHTRRESMKDLIQLEARIPLQIWVTQKTSGLLTEEIQNDGIFPPSSIQMDIYWKEKEADSDWVRANETSDGPEEGYESSKDEVSSVSSYNPTKGNIETAFGSSLSLQSCAARSSNRDAQYHQGERSSLSSYMALPQLSVAEVLYDSTGDVLSPQTQSQTVHSPSQQRKHTNPFARDDDTGLPSVFGAVEPVASEGFIRGRSYNIRLDDQVLLRFSPKNSDSTYYFSDMIGGTLTFFHEEGLRRCLEVSITLEISETIGQRFVHPSRRNSPTITKVSLLYACTQHHLSHYVKF</sequence>
<dbReference type="Proteomes" id="UP000541444">
    <property type="component" value="Unassembled WGS sequence"/>
</dbReference>
<dbReference type="PANTHER" id="PTHR12507">
    <property type="entry name" value="REDUCED GROWTH PHENOTYPE 1 RGP1, YEAST -RELATED"/>
    <property type="match status" value="1"/>
</dbReference>
<accession>A0A7J7NMC4</accession>
<reference evidence="2 3" key="1">
    <citation type="journal article" date="2020" name="IScience">
        <title>Genome Sequencing of the Endangered Kingdonia uniflora (Circaeasteraceae, Ranunculales) Reveals Potential Mechanisms of Evolutionary Specialization.</title>
        <authorList>
            <person name="Sun Y."/>
            <person name="Deng T."/>
            <person name="Zhang A."/>
            <person name="Moore M.J."/>
            <person name="Landis J.B."/>
            <person name="Lin N."/>
            <person name="Zhang H."/>
            <person name="Zhang X."/>
            <person name="Huang J."/>
            <person name="Zhang X."/>
            <person name="Sun H."/>
            <person name="Wang H."/>
        </authorList>
    </citation>
    <scope>NUCLEOTIDE SEQUENCE [LARGE SCALE GENOMIC DNA]</scope>
    <source>
        <strain evidence="2">TB1705</strain>
        <tissue evidence="2">Leaf</tissue>
    </source>
</reference>
<feature type="region of interest" description="Disordered" evidence="1">
    <location>
        <begin position="152"/>
        <end position="177"/>
    </location>
</feature>
<evidence type="ECO:0000256" key="1">
    <source>
        <dbReference type="SAM" id="MobiDB-lite"/>
    </source>
</evidence>
<evidence type="ECO:0000313" key="3">
    <source>
        <dbReference type="Proteomes" id="UP000541444"/>
    </source>
</evidence>
<proteinExistence type="predicted"/>
<comment type="caution">
    <text evidence="2">The sequence shown here is derived from an EMBL/GenBank/DDBJ whole genome shotgun (WGS) entry which is preliminary data.</text>
</comment>
<feature type="region of interest" description="Disordered" evidence="1">
    <location>
        <begin position="237"/>
        <end position="267"/>
    </location>
</feature>